<feature type="transmembrane region" description="Helical" evidence="9">
    <location>
        <begin position="404"/>
        <end position="426"/>
    </location>
</feature>
<dbReference type="FunFam" id="1.20.1250.20:FF:000254">
    <property type="entry name" value="MAL31p Maltose permease"/>
    <property type="match status" value="1"/>
</dbReference>
<keyword evidence="3 8" id="KW-0813">Transport</keyword>
<feature type="transmembrane region" description="Helical" evidence="9">
    <location>
        <begin position="476"/>
        <end position="492"/>
    </location>
</feature>
<dbReference type="PANTHER" id="PTHR48022">
    <property type="entry name" value="PLASTIDIC GLUCOSE TRANSPORTER 4"/>
    <property type="match status" value="1"/>
</dbReference>
<evidence type="ECO:0000256" key="1">
    <source>
        <dbReference type="ARBA" id="ARBA00004141"/>
    </source>
</evidence>
<dbReference type="PROSITE" id="PS00217">
    <property type="entry name" value="SUGAR_TRANSPORT_2"/>
    <property type="match status" value="1"/>
</dbReference>
<evidence type="ECO:0000256" key="3">
    <source>
        <dbReference type="ARBA" id="ARBA00022448"/>
    </source>
</evidence>
<keyword evidence="6 9" id="KW-1133">Transmembrane helix</keyword>
<accession>A0A1L7SXF2</accession>
<dbReference type="EMBL" id="FCQH01000004">
    <property type="protein sequence ID" value="CVK91180.1"/>
    <property type="molecule type" value="Genomic_DNA"/>
</dbReference>
<feature type="transmembrane region" description="Helical" evidence="9">
    <location>
        <begin position="348"/>
        <end position="367"/>
    </location>
</feature>
<dbReference type="InterPro" id="IPR005829">
    <property type="entry name" value="Sugar_transporter_CS"/>
</dbReference>
<dbReference type="SUPFAM" id="SSF103473">
    <property type="entry name" value="MFS general substrate transporter"/>
    <property type="match status" value="1"/>
</dbReference>
<dbReference type="InterPro" id="IPR036259">
    <property type="entry name" value="MFS_trans_sf"/>
</dbReference>
<dbReference type="InterPro" id="IPR005828">
    <property type="entry name" value="MFS_sugar_transport-like"/>
</dbReference>
<feature type="transmembrane region" description="Helical" evidence="9">
    <location>
        <begin position="133"/>
        <end position="150"/>
    </location>
</feature>
<keyword evidence="4" id="KW-0762">Sugar transport</keyword>
<dbReference type="VEuPathDB" id="FungiDB:FMAN_09326"/>
<dbReference type="Gene3D" id="1.20.1250.20">
    <property type="entry name" value="MFS general substrate transporter like domains"/>
    <property type="match status" value="1"/>
</dbReference>
<dbReference type="PANTHER" id="PTHR48022:SF83">
    <property type="entry name" value="MAJOR FACILITATOR SUPERFAMILY (MFS) PROFILE DOMAIN-CONTAINING PROTEIN"/>
    <property type="match status" value="1"/>
</dbReference>
<dbReference type="GO" id="GO:0016020">
    <property type="term" value="C:membrane"/>
    <property type="evidence" value="ECO:0007669"/>
    <property type="project" value="UniProtKB-SubCell"/>
</dbReference>
<evidence type="ECO:0000256" key="2">
    <source>
        <dbReference type="ARBA" id="ARBA00010992"/>
    </source>
</evidence>
<reference evidence="12" key="1">
    <citation type="journal article" date="2016" name="Genome Biol. Evol.">
        <title>Comparative 'omics' of the Fusarium fujikuroi species complex highlights differences in genetic potential and metabolite synthesis.</title>
        <authorList>
            <person name="Niehaus E.-M."/>
            <person name="Muensterkoetter M."/>
            <person name="Proctor R.H."/>
            <person name="Brown D.W."/>
            <person name="Sharon A."/>
            <person name="Idan Y."/>
            <person name="Oren-Young L."/>
            <person name="Sieber C.M."/>
            <person name="Novak O."/>
            <person name="Pencik A."/>
            <person name="Tarkowska D."/>
            <person name="Hromadova K."/>
            <person name="Freeman S."/>
            <person name="Maymon M."/>
            <person name="Elazar M."/>
            <person name="Youssef S.A."/>
            <person name="El-Shabrawy E.S.M."/>
            <person name="Shalaby A.B.A."/>
            <person name="Houterman P."/>
            <person name="Brock N.L."/>
            <person name="Burkhardt I."/>
            <person name="Tsavkelova E.A."/>
            <person name="Dickschat J.S."/>
            <person name="Galuszka P."/>
            <person name="Gueldener U."/>
            <person name="Tudzynski B."/>
        </authorList>
    </citation>
    <scope>NUCLEOTIDE SEQUENCE [LARGE SCALE GENOMIC DNA]</scope>
    <source>
        <strain evidence="12">MRC7560</strain>
    </source>
</reference>
<dbReference type="InterPro" id="IPR003663">
    <property type="entry name" value="Sugar/inositol_transpt"/>
</dbReference>
<feature type="domain" description="Major facilitator superfamily (MFS) profile" evidence="10">
    <location>
        <begin position="55"/>
        <end position="498"/>
    </location>
</feature>
<gene>
    <name evidence="11" type="ORF">FMAN_09326</name>
</gene>
<dbReference type="Pfam" id="PF00083">
    <property type="entry name" value="Sugar_tr"/>
    <property type="match status" value="1"/>
</dbReference>
<feature type="transmembrane region" description="Helical" evidence="9">
    <location>
        <begin position="105"/>
        <end position="126"/>
    </location>
</feature>
<comment type="caution">
    <text evidence="11">The sequence shown here is derived from an EMBL/GenBank/DDBJ whole genome shotgun (WGS) entry which is preliminary data.</text>
</comment>
<dbReference type="NCBIfam" id="TIGR00879">
    <property type="entry name" value="SP"/>
    <property type="match status" value="1"/>
</dbReference>
<feature type="transmembrane region" description="Helical" evidence="9">
    <location>
        <begin position="224"/>
        <end position="243"/>
    </location>
</feature>
<feature type="transmembrane region" description="Helical" evidence="9">
    <location>
        <begin position="156"/>
        <end position="179"/>
    </location>
</feature>
<proteinExistence type="inferred from homology"/>
<feature type="transmembrane region" description="Helical" evidence="9">
    <location>
        <begin position="191"/>
        <end position="212"/>
    </location>
</feature>
<feature type="transmembrane region" description="Helical" evidence="9">
    <location>
        <begin position="52"/>
        <end position="78"/>
    </location>
</feature>
<comment type="similarity">
    <text evidence="2 8">Belongs to the major facilitator superfamily. Sugar transporter (TC 2.A.1.1) family.</text>
</comment>
<comment type="subcellular location">
    <subcellularLocation>
        <location evidence="1">Membrane</location>
        <topology evidence="1">Multi-pass membrane protein</topology>
    </subcellularLocation>
</comment>
<dbReference type="PROSITE" id="PS50850">
    <property type="entry name" value="MFS"/>
    <property type="match status" value="1"/>
</dbReference>
<sequence>MAAITDDKVARVSEDDHAPNYDTVKDASIAKQAAEEEHNLTLLQAIRKYPKAVMWSVLLSTSIIMEGYDIVLISSFFAQPSFREHYGSYQPKSNSWQITASWQNALSNAVSVGTIIGAFANGYFTYKFGYRKVLLTSLVAICGCIFISFFSPSLPVLLVGQFLCGIPWGVFATMAPAYASEVCPMALRGYLTVYVNLCWAIGQLISAGVQAGFSNTTGHWSYRIPFAIQWAWPVPLFIVLFFAPESPWFYVRIGDYENAEKSITRLSSSTAPGHAKQALAMMIHTNEIEKSIDQGTSYLDCFRGVDRRRTEIACMAFAAQPFCGSAMGGTPTFFFVQAGLPESISFRMSVGGLGIASVGTIISWWLLPLGRRTLYLWGLGLLTAVLMIVGFISVGAGDSQGGNYAQASMMLIWLGVYYMTVGPVCYAIISEVSSTRLRNKSVCVSRIAYYIAQIICNVVNPYMLNPTAGNWRGKTGFFWGGCSFVFFIWTFFRLPETKNKTFEELDLLFANKVATREFAKYKVDAYAEDDNVLIVQDAARR</sequence>
<protein>
    <submittedName>
        <fullName evidence="11">Probable maltose permease (MalP)</fullName>
    </submittedName>
</protein>
<dbReference type="InterPro" id="IPR020846">
    <property type="entry name" value="MFS_dom"/>
</dbReference>
<feature type="transmembrane region" description="Helical" evidence="9">
    <location>
        <begin position="312"/>
        <end position="336"/>
    </location>
</feature>
<evidence type="ECO:0000256" key="9">
    <source>
        <dbReference type="SAM" id="Phobius"/>
    </source>
</evidence>
<evidence type="ECO:0000256" key="6">
    <source>
        <dbReference type="ARBA" id="ARBA00022989"/>
    </source>
</evidence>
<evidence type="ECO:0000256" key="8">
    <source>
        <dbReference type="RuleBase" id="RU003346"/>
    </source>
</evidence>
<evidence type="ECO:0000259" key="10">
    <source>
        <dbReference type="PROSITE" id="PS50850"/>
    </source>
</evidence>
<dbReference type="InterPro" id="IPR050360">
    <property type="entry name" value="MFS_Sugar_Transporters"/>
</dbReference>
<dbReference type="AlphaFoldDB" id="A0A1L7SXF2"/>
<feature type="transmembrane region" description="Helical" evidence="9">
    <location>
        <begin position="374"/>
        <end position="392"/>
    </location>
</feature>
<dbReference type="RefSeq" id="XP_041680846.1">
    <property type="nucleotide sequence ID" value="XM_041830154.1"/>
</dbReference>
<evidence type="ECO:0000256" key="5">
    <source>
        <dbReference type="ARBA" id="ARBA00022692"/>
    </source>
</evidence>
<evidence type="ECO:0000313" key="12">
    <source>
        <dbReference type="Proteomes" id="UP000184255"/>
    </source>
</evidence>
<keyword evidence="7 9" id="KW-0472">Membrane</keyword>
<dbReference type="GO" id="GO:0005351">
    <property type="term" value="F:carbohydrate:proton symporter activity"/>
    <property type="evidence" value="ECO:0007669"/>
    <property type="project" value="TreeGrafter"/>
</dbReference>
<dbReference type="GeneID" id="65088585"/>
<keyword evidence="12" id="KW-1185">Reference proteome</keyword>
<feature type="transmembrane region" description="Helical" evidence="9">
    <location>
        <begin position="447"/>
        <end position="464"/>
    </location>
</feature>
<evidence type="ECO:0000256" key="7">
    <source>
        <dbReference type="ARBA" id="ARBA00023136"/>
    </source>
</evidence>
<evidence type="ECO:0000256" key="4">
    <source>
        <dbReference type="ARBA" id="ARBA00022597"/>
    </source>
</evidence>
<keyword evidence="5 9" id="KW-0812">Transmembrane</keyword>
<dbReference type="Proteomes" id="UP000184255">
    <property type="component" value="Unassembled WGS sequence"/>
</dbReference>
<organism evidence="11 12">
    <name type="scientific">Fusarium mangiferae</name>
    <name type="common">Mango malformation disease fungus</name>
    <dbReference type="NCBI Taxonomy" id="192010"/>
    <lineage>
        <taxon>Eukaryota</taxon>
        <taxon>Fungi</taxon>
        <taxon>Dikarya</taxon>
        <taxon>Ascomycota</taxon>
        <taxon>Pezizomycotina</taxon>
        <taxon>Sordariomycetes</taxon>
        <taxon>Hypocreomycetidae</taxon>
        <taxon>Hypocreales</taxon>
        <taxon>Nectriaceae</taxon>
        <taxon>Fusarium</taxon>
        <taxon>Fusarium fujikuroi species complex</taxon>
    </lineage>
</organism>
<evidence type="ECO:0000313" key="11">
    <source>
        <dbReference type="EMBL" id="CVK91180.1"/>
    </source>
</evidence>
<name>A0A1L7SXF2_FUSMA</name>